<dbReference type="Gene3D" id="1.10.3680.10">
    <property type="entry name" value="TerB-like"/>
    <property type="match status" value="1"/>
</dbReference>
<sequence length="150" mass="16627">MRTNSSNLESSLPMTHDNAPQEALIQVMVLMSAVDNAMTDAELARIGRLVRSLPIFEDFADDLILHIAQECAALVSAPEGLDVALEVIRERLPKRLADTAYALAVEIAAADHRIRNEEIRLLELLRDRLGLDKLTCAAIERAAIARFRKV</sequence>
<protein>
    <submittedName>
        <fullName evidence="2">Tellurite resistance protein</fullName>
    </submittedName>
</protein>
<feature type="domain" description="Co-chaperone DjlA N-terminal" evidence="1">
    <location>
        <begin position="22"/>
        <end position="138"/>
    </location>
</feature>
<evidence type="ECO:0000259" key="1">
    <source>
        <dbReference type="Pfam" id="PF05099"/>
    </source>
</evidence>
<dbReference type="CDD" id="cd07176">
    <property type="entry name" value="terB"/>
    <property type="match status" value="1"/>
</dbReference>
<evidence type="ECO:0000313" key="3">
    <source>
        <dbReference type="Proteomes" id="UP000219167"/>
    </source>
</evidence>
<dbReference type="InterPro" id="IPR007791">
    <property type="entry name" value="DjlA_N"/>
</dbReference>
<name>A0A285UXN0_9HYPH</name>
<reference evidence="2 3" key="1">
    <citation type="submission" date="2017-08" db="EMBL/GenBank/DDBJ databases">
        <authorList>
            <person name="de Groot N.N."/>
        </authorList>
    </citation>
    <scope>NUCLEOTIDE SEQUENCE [LARGE SCALE GENOMIC DNA]</scope>
    <source>
        <strain evidence="2 3">JC85</strain>
    </source>
</reference>
<keyword evidence="3" id="KW-1185">Reference proteome</keyword>
<accession>A0A285UXN0</accession>
<dbReference type="Pfam" id="PF05099">
    <property type="entry name" value="TerB"/>
    <property type="match status" value="1"/>
</dbReference>
<organism evidence="2 3">
    <name type="scientific">Rhizobium subbaraonis</name>
    <dbReference type="NCBI Taxonomy" id="908946"/>
    <lineage>
        <taxon>Bacteria</taxon>
        <taxon>Pseudomonadati</taxon>
        <taxon>Pseudomonadota</taxon>
        <taxon>Alphaproteobacteria</taxon>
        <taxon>Hyphomicrobiales</taxon>
        <taxon>Rhizobiaceae</taxon>
        <taxon>Rhizobium/Agrobacterium group</taxon>
        <taxon>Rhizobium</taxon>
    </lineage>
</organism>
<dbReference type="InterPro" id="IPR029024">
    <property type="entry name" value="TerB-like"/>
</dbReference>
<dbReference type="AlphaFoldDB" id="A0A285UXN0"/>
<dbReference type="SUPFAM" id="SSF158682">
    <property type="entry name" value="TerB-like"/>
    <property type="match status" value="1"/>
</dbReference>
<evidence type="ECO:0000313" key="2">
    <source>
        <dbReference type="EMBL" id="SOC46118.1"/>
    </source>
</evidence>
<dbReference type="EMBL" id="OBQD01000021">
    <property type="protein sequence ID" value="SOC46118.1"/>
    <property type="molecule type" value="Genomic_DNA"/>
</dbReference>
<gene>
    <name evidence="2" type="ORF">SAMN05892877_1217</name>
</gene>
<proteinExistence type="predicted"/>
<dbReference type="Proteomes" id="UP000219167">
    <property type="component" value="Unassembled WGS sequence"/>
</dbReference>